<keyword evidence="1" id="KW-0723">Serine/threonine-protein kinase</keyword>
<keyword evidence="4" id="KW-1185">Reference proteome</keyword>
<sequence>METRHVMAQDHEVVNRWPSSRRSVPRARRQLAATLAAWGMPELRDAAELVLSELLTNAVRHARTPLGHLVETRIRRLPGDRVRLEVHDANDGHPVLRDAEDTDESGRGLLLVDALTAHQWGVDARPGLGKLVWAVVSVPDDTVPWP</sequence>
<keyword evidence="3" id="KW-0418">Kinase</keyword>
<feature type="domain" description="Histidine kinase/HSP90-like ATPase" evidence="2">
    <location>
        <begin position="19"/>
        <end position="118"/>
    </location>
</feature>
<dbReference type="SUPFAM" id="SSF55874">
    <property type="entry name" value="ATPase domain of HSP90 chaperone/DNA topoisomerase II/histidine kinase"/>
    <property type="match status" value="1"/>
</dbReference>
<dbReference type="RefSeq" id="WP_245771250.1">
    <property type="nucleotide sequence ID" value="NZ_FNIE01000003.1"/>
</dbReference>
<dbReference type="InterPro" id="IPR050267">
    <property type="entry name" value="Anti-sigma-factor_SerPK"/>
</dbReference>
<organism evidence="3 4">
    <name type="scientific">Actinacidiphila guanduensis</name>
    <dbReference type="NCBI Taxonomy" id="310781"/>
    <lineage>
        <taxon>Bacteria</taxon>
        <taxon>Bacillati</taxon>
        <taxon>Actinomycetota</taxon>
        <taxon>Actinomycetes</taxon>
        <taxon>Kitasatosporales</taxon>
        <taxon>Streptomycetaceae</taxon>
        <taxon>Actinacidiphila</taxon>
    </lineage>
</organism>
<dbReference type="STRING" id="310781.SAMN05216259_103353"/>
<dbReference type="CDD" id="cd16936">
    <property type="entry name" value="HATPase_RsbW-like"/>
    <property type="match status" value="1"/>
</dbReference>
<accession>A0A1G9ZZ19</accession>
<dbReference type="Proteomes" id="UP000199341">
    <property type="component" value="Unassembled WGS sequence"/>
</dbReference>
<evidence type="ECO:0000313" key="3">
    <source>
        <dbReference type="EMBL" id="SDN26498.1"/>
    </source>
</evidence>
<evidence type="ECO:0000313" key="4">
    <source>
        <dbReference type="Proteomes" id="UP000199341"/>
    </source>
</evidence>
<dbReference type="Gene3D" id="3.30.565.10">
    <property type="entry name" value="Histidine kinase-like ATPase, C-terminal domain"/>
    <property type="match status" value="1"/>
</dbReference>
<dbReference type="PANTHER" id="PTHR35526:SF3">
    <property type="entry name" value="ANTI-SIGMA-F FACTOR RSBW"/>
    <property type="match status" value="1"/>
</dbReference>
<dbReference type="GO" id="GO:0004674">
    <property type="term" value="F:protein serine/threonine kinase activity"/>
    <property type="evidence" value="ECO:0007669"/>
    <property type="project" value="UniProtKB-KW"/>
</dbReference>
<evidence type="ECO:0000256" key="1">
    <source>
        <dbReference type="ARBA" id="ARBA00022527"/>
    </source>
</evidence>
<dbReference type="Pfam" id="PF13581">
    <property type="entry name" value="HATPase_c_2"/>
    <property type="match status" value="1"/>
</dbReference>
<dbReference type="InterPro" id="IPR036890">
    <property type="entry name" value="HATPase_C_sf"/>
</dbReference>
<proteinExistence type="predicted"/>
<dbReference type="PANTHER" id="PTHR35526">
    <property type="entry name" value="ANTI-SIGMA-F FACTOR RSBW-RELATED"/>
    <property type="match status" value="1"/>
</dbReference>
<reference evidence="3 4" key="1">
    <citation type="submission" date="2016-10" db="EMBL/GenBank/DDBJ databases">
        <authorList>
            <person name="de Groot N.N."/>
        </authorList>
    </citation>
    <scope>NUCLEOTIDE SEQUENCE [LARGE SCALE GENOMIC DNA]</scope>
    <source>
        <strain evidence="3 4">CGMCC 4.2022</strain>
    </source>
</reference>
<protein>
    <submittedName>
        <fullName evidence="3">Anti-sigma regulatory factor (Ser/Thr protein kinase)</fullName>
    </submittedName>
</protein>
<gene>
    <name evidence="3" type="ORF">SAMN05216259_103353</name>
</gene>
<evidence type="ECO:0000259" key="2">
    <source>
        <dbReference type="Pfam" id="PF13581"/>
    </source>
</evidence>
<dbReference type="AlphaFoldDB" id="A0A1G9ZZ19"/>
<dbReference type="EMBL" id="FNIE01000003">
    <property type="protein sequence ID" value="SDN26498.1"/>
    <property type="molecule type" value="Genomic_DNA"/>
</dbReference>
<dbReference type="InterPro" id="IPR003594">
    <property type="entry name" value="HATPase_dom"/>
</dbReference>
<keyword evidence="3" id="KW-0808">Transferase</keyword>
<name>A0A1G9ZZ19_9ACTN</name>